<accession>A0A975PMS0</accession>
<reference evidence="3" key="1">
    <citation type="submission" date="2021-04" db="EMBL/GenBank/DDBJ databases">
        <title>Complete genome sequence for Sulfitobacter sp. strain JK7-1.</title>
        <authorList>
            <person name="Park S.-J."/>
        </authorList>
    </citation>
    <scope>NUCLEOTIDE SEQUENCE</scope>
    <source>
        <strain evidence="3">JK7-1</strain>
    </source>
</reference>
<dbReference type="Proteomes" id="UP000683291">
    <property type="component" value="Chromosome 1"/>
</dbReference>
<dbReference type="AlphaFoldDB" id="A0A975PMS0"/>
<feature type="chain" id="PRO_5037294516" description="Transferrin-binding protein-like solute binding protein" evidence="2">
    <location>
        <begin position="19"/>
        <end position="369"/>
    </location>
</feature>
<dbReference type="EMBL" id="CP073581">
    <property type="protein sequence ID" value="QUJ77103.1"/>
    <property type="molecule type" value="Genomic_DNA"/>
</dbReference>
<feature type="region of interest" description="Disordered" evidence="1">
    <location>
        <begin position="21"/>
        <end position="90"/>
    </location>
</feature>
<protein>
    <recommendedName>
        <fullName evidence="5">Transferrin-binding protein-like solute binding protein</fullName>
    </recommendedName>
</protein>
<evidence type="ECO:0000313" key="3">
    <source>
        <dbReference type="EMBL" id="QUJ77103.1"/>
    </source>
</evidence>
<evidence type="ECO:0000256" key="1">
    <source>
        <dbReference type="SAM" id="MobiDB-lite"/>
    </source>
</evidence>
<feature type="signal peptide" evidence="2">
    <location>
        <begin position="1"/>
        <end position="18"/>
    </location>
</feature>
<evidence type="ECO:0000313" key="4">
    <source>
        <dbReference type="Proteomes" id="UP000683291"/>
    </source>
</evidence>
<evidence type="ECO:0000256" key="2">
    <source>
        <dbReference type="SAM" id="SignalP"/>
    </source>
</evidence>
<evidence type="ECO:0008006" key="5">
    <source>
        <dbReference type="Google" id="ProtNLM"/>
    </source>
</evidence>
<keyword evidence="2" id="KW-0732">Signal</keyword>
<name>A0A975PMS0_9RHOB</name>
<sequence length="369" mass="38678">MKQHIISLALIASLAACGSGGNPFDDPAEEETPGTPTDGEEMGDGEGTGINRDGIPPGTVAASPDAALFRSEPEGPDEDSGDGAATGISYNSVDDTFTVDNLAFDGDRPYDRGTAVSSIASSASNPNGEFAVYEGPATAVDPVSGDVVNQFVYRAVYGVSRNRVRAADGSVTTQPTTQFAIVRTGSYVDYGFGGFIYQRDTTLTLPNSLQATFSGKSGGLRDFNGTGGLQYTTADVTVDIDFEDFNDGETIRGDGVKGRIFNRQIFDLDGNDITATVAASLGENVNEIPDAVFEVGPDVLDDNGDLITEIQSQLPGSTDTFEEGTFYAIVSGENPDEIVGVFVLEADIETGTARDTGGFIVYRDPTVQP</sequence>
<keyword evidence="4" id="KW-1185">Reference proteome</keyword>
<dbReference type="KEGG" id="sual:KDD17_03485"/>
<dbReference type="PROSITE" id="PS51257">
    <property type="entry name" value="PROKAR_LIPOPROTEIN"/>
    <property type="match status" value="1"/>
</dbReference>
<organism evidence="3 4">
    <name type="scientific">Sulfitobacter albidus</name>
    <dbReference type="NCBI Taxonomy" id="2829501"/>
    <lineage>
        <taxon>Bacteria</taxon>
        <taxon>Pseudomonadati</taxon>
        <taxon>Pseudomonadota</taxon>
        <taxon>Alphaproteobacteria</taxon>
        <taxon>Rhodobacterales</taxon>
        <taxon>Roseobacteraceae</taxon>
        <taxon>Sulfitobacter</taxon>
    </lineage>
</organism>
<gene>
    <name evidence="3" type="ORF">KDD17_03485</name>
</gene>
<dbReference type="RefSeq" id="WP_212705298.1">
    <property type="nucleotide sequence ID" value="NZ_CP073581.1"/>
</dbReference>
<feature type="compositionally biased region" description="Acidic residues" evidence="1">
    <location>
        <begin position="26"/>
        <end position="44"/>
    </location>
</feature>
<proteinExistence type="predicted"/>